<dbReference type="AlphaFoldDB" id="A0A9P0ASM2"/>
<comment type="similarity">
    <text evidence="7">Belongs to the major facilitator superfamily. Sugar transporter (TC 2.A.1.1) family. Trehalose transporter subfamily.</text>
</comment>
<evidence type="ECO:0000256" key="5">
    <source>
        <dbReference type="ARBA" id="ARBA00023136"/>
    </source>
</evidence>
<dbReference type="InterPro" id="IPR036259">
    <property type="entry name" value="MFS_trans_sf"/>
</dbReference>
<dbReference type="EMBL" id="OV121132">
    <property type="protein sequence ID" value="CAH0546450.1"/>
    <property type="molecule type" value="Genomic_DNA"/>
</dbReference>
<dbReference type="InterPro" id="IPR044775">
    <property type="entry name" value="MFS_ERD6/Tret1-like"/>
</dbReference>
<feature type="transmembrane region" description="Helical" evidence="9">
    <location>
        <begin position="155"/>
        <end position="174"/>
    </location>
</feature>
<keyword evidence="3 9" id="KW-0812">Transmembrane</keyword>
<sequence>MEEIELGNKMGASDPKVYGTAEKLPQYIAALSVCLGAVAAGTVLGWTSNISLESGDLNSVTPKTPDEKGWIGSYTTLGAMIMCFPIGYLCDLIGRKLTMLLTIIPFTVGWLLIIFCDNLGMIYAGRFLTGMAGGGFCVSAPLYTSEIAQDDIRGALGSFFQLLLCVGILISNILGAYVDIKVFSIICAMIPLIFGVVFFFQPETPIYSMKKGNEAAALAALKKLRGANYKCELELEDIKKALEEERNSKISFVDGLKTTAAKKSLIICFGLMFFQQMGGINAFIFYTGDIFKSTGSSLDPKVATIIIGTVQLLATFASSLVVDKFGRKILLLFSDFFMLVSGLVLAIFFTVKKNMTDQEIKDIGWIPITSLIVFFIVFSLGYGPIPWIASSELMPTNIKAVASSAAATFNWFLAFLVTKFFLTLSENLGNDVTVYIFALISALGTVFVWFTVVETKGKSQAQIQRELGGETFKNSSGVENPNFNNTIH</sequence>
<keyword evidence="8" id="KW-0813">Transport</keyword>
<keyword evidence="4 9" id="KW-1133">Transmembrane helix</keyword>
<dbReference type="InterPro" id="IPR005829">
    <property type="entry name" value="Sugar_transporter_CS"/>
</dbReference>
<dbReference type="InterPro" id="IPR003663">
    <property type="entry name" value="Sugar/inositol_transpt"/>
</dbReference>
<feature type="transmembrane region" description="Helical" evidence="9">
    <location>
        <begin position="329"/>
        <end position="351"/>
    </location>
</feature>
<dbReference type="PANTHER" id="PTHR48021">
    <property type="match status" value="1"/>
</dbReference>
<evidence type="ECO:0000256" key="8">
    <source>
        <dbReference type="RuleBase" id="RU003346"/>
    </source>
</evidence>
<comment type="subcellular location">
    <subcellularLocation>
        <location evidence="1">Cell membrane</location>
        <topology evidence="1">Multi-pass membrane protein</topology>
    </subcellularLocation>
</comment>
<feature type="transmembrane region" description="Helical" evidence="9">
    <location>
        <begin position="70"/>
        <end position="90"/>
    </location>
</feature>
<evidence type="ECO:0000256" key="1">
    <source>
        <dbReference type="ARBA" id="ARBA00004651"/>
    </source>
</evidence>
<feature type="domain" description="Major facilitator superfamily (MFS) profile" evidence="10">
    <location>
        <begin position="25"/>
        <end position="456"/>
    </location>
</feature>
<dbReference type="OrthoDB" id="6612291at2759"/>
<evidence type="ECO:0000313" key="11">
    <source>
        <dbReference type="EMBL" id="CAH0546450.1"/>
    </source>
</evidence>
<evidence type="ECO:0000256" key="2">
    <source>
        <dbReference type="ARBA" id="ARBA00022475"/>
    </source>
</evidence>
<dbReference type="Pfam" id="PF00083">
    <property type="entry name" value="Sugar_tr"/>
    <property type="match status" value="1"/>
</dbReference>
<gene>
    <name evidence="11" type="ORF">MELIAE_LOCUS615</name>
</gene>
<dbReference type="FunFam" id="1.20.1250.20:FF:000055">
    <property type="entry name" value="Facilitated trehalose transporter Tret1-2 homolog"/>
    <property type="match status" value="1"/>
</dbReference>
<organism evidence="11 12">
    <name type="scientific">Brassicogethes aeneus</name>
    <name type="common">Rape pollen beetle</name>
    <name type="synonym">Meligethes aeneus</name>
    <dbReference type="NCBI Taxonomy" id="1431903"/>
    <lineage>
        <taxon>Eukaryota</taxon>
        <taxon>Metazoa</taxon>
        <taxon>Ecdysozoa</taxon>
        <taxon>Arthropoda</taxon>
        <taxon>Hexapoda</taxon>
        <taxon>Insecta</taxon>
        <taxon>Pterygota</taxon>
        <taxon>Neoptera</taxon>
        <taxon>Endopterygota</taxon>
        <taxon>Coleoptera</taxon>
        <taxon>Polyphaga</taxon>
        <taxon>Cucujiformia</taxon>
        <taxon>Nitidulidae</taxon>
        <taxon>Meligethinae</taxon>
        <taxon>Brassicogethes</taxon>
    </lineage>
</organism>
<dbReference type="PRINTS" id="PR00171">
    <property type="entry name" value="SUGRTRNSPORT"/>
</dbReference>
<dbReference type="InterPro" id="IPR050549">
    <property type="entry name" value="MFS_Trehalose_Transporter"/>
</dbReference>
<dbReference type="PROSITE" id="PS00216">
    <property type="entry name" value="SUGAR_TRANSPORT_1"/>
    <property type="match status" value="1"/>
</dbReference>
<dbReference type="GO" id="GO:0005886">
    <property type="term" value="C:plasma membrane"/>
    <property type="evidence" value="ECO:0007669"/>
    <property type="project" value="UniProtKB-SubCell"/>
</dbReference>
<feature type="transmembrane region" description="Helical" evidence="9">
    <location>
        <begin position="121"/>
        <end position="143"/>
    </location>
</feature>
<evidence type="ECO:0000259" key="10">
    <source>
        <dbReference type="PROSITE" id="PS50850"/>
    </source>
</evidence>
<dbReference type="PROSITE" id="PS50850">
    <property type="entry name" value="MFS"/>
    <property type="match status" value="1"/>
</dbReference>
<keyword evidence="12" id="KW-1185">Reference proteome</keyword>
<dbReference type="GO" id="GO:0051119">
    <property type="term" value="F:sugar transmembrane transporter activity"/>
    <property type="evidence" value="ECO:0007669"/>
    <property type="project" value="InterPro"/>
</dbReference>
<evidence type="ECO:0000256" key="4">
    <source>
        <dbReference type="ARBA" id="ARBA00022989"/>
    </source>
</evidence>
<dbReference type="PANTHER" id="PTHR48021:SF1">
    <property type="entry name" value="GH07001P-RELATED"/>
    <property type="match status" value="1"/>
</dbReference>
<feature type="transmembrane region" description="Helical" evidence="9">
    <location>
        <begin position="180"/>
        <end position="200"/>
    </location>
</feature>
<dbReference type="InterPro" id="IPR005828">
    <property type="entry name" value="MFS_sugar_transport-like"/>
</dbReference>
<keyword evidence="5 9" id="KW-0472">Membrane</keyword>
<reference evidence="11" key="1">
    <citation type="submission" date="2021-12" db="EMBL/GenBank/DDBJ databases">
        <authorList>
            <person name="King R."/>
        </authorList>
    </citation>
    <scope>NUCLEOTIDE SEQUENCE</scope>
</reference>
<accession>A0A9P0ASM2</accession>
<feature type="transmembrane region" description="Helical" evidence="9">
    <location>
        <begin position="97"/>
        <end position="115"/>
    </location>
</feature>
<dbReference type="CDD" id="cd17358">
    <property type="entry name" value="MFS_GLUT6_8_Class3_like"/>
    <property type="match status" value="1"/>
</dbReference>
<evidence type="ECO:0000256" key="3">
    <source>
        <dbReference type="ARBA" id="ARBA00022692"/>
    </source>
</evidence>
<feature type="transmembrane region" description="Helical" evidence="9">
    <location>
        <begin position="265"/>
        <end position="286"/>
    </location>
</feature>
<protein>
    <recommendedName>
        <fullName evidence="10">Major facilitator superfamily (MFS) profile domain-containing protein</fullName>
    </recommendedName>
</protein>
<dbReference type="Proteomes" id="UP001154078">
    <property type="component" value="Chromosome 1"/>
</dbReference>
<dbReference type="SUPFAM" id="SSF103473">
    <property type="entry name" value="MFS general substrate transporter"/>
    <property type="match status" value="1"/>
</dbReference>
<evidence type="ECO:0000256" key="6">
    <source>
        <dbReference type="ARBA" id="ARBA00023180"/>
    </source>
</evidence>
<evidence type="ECO:0000256" key="7">
    <source>
        <dbReference type="ARBA" id="ARBA00024348"/>
    </source>
</evidence>
<feature type="transmembrane region" description="Helical" evidence="9">
    <location>
        <begin position="363"/>
        <end position="388"/>
    </location>
</feature>
<proteinExistence type="inferred from homology"/>
<dbReference type="PROSITE" id="PS00217">
    <property type="entry name" value="SUGAR_TRANSPORT_2"/>
    <property type="match status" value="1"/>
</dbReference>
<evidence type="ECO:0000256" key="9">
    <source>
        <dbReference type="SAM" id="Phobius"/>
    </source>
</evidence>
<dbReference type="NCBIfam" id="TIGR00879">
    <property type="entry name" value="SP"/>
    <property type="match status" value="1"/>
</dbReference>
<dbReference type="Gene3D" id="1.20.1250.20">
    <property type="entry name" value="MFS general substrate transporter like domains"/>
    <property type="match status" value="1"/>
</dbReference>
<keyword evidence="6" id="KW-0325">Glycoprotein</keyword>
<dbReference type="InterPro" id="IPR020846">
    <property type="entry name" value="MFS_dom"/>
</dbReference>
<feature type="transmembrane region" description="Helical" evidence="9">
    <location>
        <begin position="434"/>
        <end position="453"/>
    </location>
</feature>
<name>A0A9P0ASM2_BRAAE</name>
<feature type="transmembrane region" description="Helical" evidence="9">
    <location>
        <begin position="27"/>
        <end position="50"/>
    </location>
</feature>
<feature type="transmembrane region" description="Helical" evidence="9">
    <location>
        <begin position="302"/>
        <end position="322"/>
    </location>
</feature>
<keyword evidence="2" id="KW-1003">Cell membrane</keyword>
<evidence type="ECO:0000313" key="12">
    <source>
        <dbReference type="Proteomes" id="UP001154078"/>
    </source>
</evidence>
<feature type="transmembrane region" description="Helical" evidence="9">
    <location>
        <begin position="400"/>
        <end position="422"/>
    </location>
</feature>